<dbReference type="InterPro" id="IPR021372">
    <property type="entry name" value="DUF2989"/>
</dbReference>
<name>A0ABT7SYK4_9ALTE</name>
<sequence>MKNLVSVRYFPTFILVLITLLTLSGCDGFAPRTVAQMCEENPEICNDLNPDYWCRAEKADIIKHRYDHLNEMPEKAQYDLLLMFESYKTCIDKAAQIRHIKLREKESGRMKGALTAQRELQRLSRATRDSNNPYLAYYQWSRHGHEDALRRFLAHQKAGRLNSPALQVGLASYYAKIDTGHAINALYTALSLYTDDDAVDPEIFISLYTLHQQRDEIERAVLWGYVGSEYEENDVDVSELAAIATQAGLDLDKVQREARRLYDRIESGDFNFSS</sequence>
<evidence type="ECO:0000313" key="1">
    <source>
        <dbReference type="EMBL" id="MDM7860609.1"/>
    </source>
</evidence>
<comment type="caution">
    <text evidence="1">The sequence shown here is derived from an EMBL/GenBank/DDBJ whole genome shotgun (WGS) entry which is preliminary data.</text>
</comment>
<gene>
    <name evidence="1" type="ORF">QTP81_08375</name>
</gene>
<dbReference type="RefSeq" id="WP_289364900.1">
    <property type="nucleotide sequence ID" value="NZ_JAUCBP010000007.1"/>
</dbReference>
<reference evidence="1 2" key="1">
    <citation type="submission" date="2023-06" db="EMBL/GenBank/DDBJ databases">
        <title>Alteromonas sp. ASW11-36 isolated from intertidal sand.</title>
        <authorList>
            <person name="Li Y."/>
        </authorList>
    </citation>
    <scope>NUCLEOTIDE SEQUENCE [LARGE SCALE GENOMIC DNA]</scope>
    <source>
        <strain evidence="1 2">ASW11-36</strain>
    </source>
</reference>
<keyword evidence="2" id="KW-1185">Reference proteome</keyword>
<dbReference type="Proteomes" id="UP001234343">
    <property type="component" value="Unassembled WGS sequence"/>
</dbReference>
<dbReference type="PROSITE" id="PS51257">
    <property type="entry name" value="PROKAR_LIPOPROTEIN"/>
    <property type="match status" value="1"/>
</dbReference>
<proteinExistence type="predicted"/>
<evidence type="ECO:0000313" key="2">
    <source>
        <dbReference type="Proteomes" id="UP001234343"/>
    </source>
</evidence>
<organism evidence="1 2">
    <name type="scientific">Alteromonas arenosi</name>
    <dbReference type="NCBI Taxonomy" id="3055817"/>
    <lineage>
        <taxon>Bacteria</taxon>
        <taxon>Pseudomonadati</taxon>
        <taxon>Pseudomonadota</taxon>
        <taxon>Gammaproteobacteria</taxon>
        <taxon>Alteromonadales</taxon>
        <taxon>Alteromonadaceae</taxon>
        <taxon>Alteromonas/Salinimonas group</taxon>
        <taxon>Alteromonas</taxon>
    </lineage>
</organism>
<accession>A0ABT7SYK4</accession>
<protein>
    <submittedName>
        <fullName evidence="1">DUF2989 domain-containing protein</fullName>
    </submittedName>
</protein>
<dbReference type="Pfam" id="PF11207">
    <property type="entry name" value="DUF2989"/>
    <property type="match status" value="1"/>
</dbReference>
<dbReference type="EMBL" id="JAUCBP010000007">
    <property type="protein sequence ID" value="MDM7860609.1"/>
    <property type="molecule type" value="Genomic_DNA"/>
</dbReference>